<dbReference type="RefSeq" id="WP_090774911.1">
    <property type="nucleotide sequence ID" value="NZ_FMYM01000003.1"/>
</dbReference>
<dbReference type="InterPro" id="IPR004038">
    <property type="entry name" value="Ribosomal_eL8/eL30/eS12/Gad45"/>
</dbReference>
<name>A0A1G6H7S6_9BACI</name>
<dbReference type="Proteomes" id="UP000242662">
    <property type="component" value="Unassembled WGS sequence"/>
</dbReference>
<feature type="domain" description="Ribosomal protein eL8/eL30/eS12/Gadd45" evidence="1">
    <location>
        <begin position="9"/>
        <end position="96"/>
    </location>
</feature>
<evidence type="ECO:0000313" key="3">
    <source>
        <dbReference type="Proteomes" id="UP000242662"/>
    </source>
</evidence>
<keyword evidence="2" id="KW-0687">Ribonucleoprotein</keyword>
<proteinExistence type="predicted"/>
<organism evidence="2 3">
    <name type="scientific">Shouchella lonarensis</name>
    <dbReference type="NCBI Taxonomy" id="1464122"/>
    <lineage>
        <taxon>Bacteria</taxon>
        <taxon>Bacillati</taxon>
        <taxon>Bacillota</taxon>
        <taxon>Bacilli</taxon>
        <taxon>Bacillales</taxon>
        <taxon>Bacillaceae</taxon>
        <taxon>Shouchella</taxon>
    </lineage>
</organism>
<evidence type="ECO:0000313" key="2">
    <source>
        <dbReference type="EMBL" id="SDB90271.1"/>
    </source>
</evidence>
<evidence type="ECO:0000259" key="1">
    <source>
        <dbReference type="Pfam" id="PF01248"/>
    </source>
</evidence>
<dbReference type="NCBIfam" id="NF005825">
    <property type="entry name" value="PRK07714.1"/>
    <property type="match status" value="1"/>
</dbReference>
<dbReference type="EMBL" id="FMYM01000003">
    <property type="protein sequence ID" value="SDB90271.1"/>
    <property type="molecule type" value="Genomic_DNA"/>
</dbReference>
<reference evidence="3" key="1">
    <citation type="submission" date="2016-09" db="EMBL/GenBank/DDBJ databases">
        <authorList>
            <person name="Varghese N."/>
            <person name="Submissions S."/>
        </authorList>
    </citation>
    <scope>NUCLEOTIDE SEQUENCE [LARGE SCALE GENOMIC DNA]</scope>
    <source>
        <strain evidence="3">25nlg</strain>
    </source>
</reference>
<keyword evidence="3" id="KW-1185">Reference proteome</keyword>
<dbReference type="Gene3D" id="3.30.1330.30">
    <property type="match status" value="1"/>
</dbReference>
<dbReference type="InterPro" id="IPR029064">
    <property type="entry name" value="Ribosomal_eL30-like_sf"/>
</dbReference>
<dbReference type="Pfam" id="PF01248">
    <property type="entry name" value="Ribosomal_L7Ae"/>
    <property type="match status" value="1"/>
</dbReference>
<sequence>MNDETRFLSLLGLAARARELVTGEELVLKDIRKNTVEIVLLSSDVSQGTKKKVMDKCTFYHIPVYETYPREVIGRAIGKEERVVIGVKSKGFAKKLVALLSE</sequence>
<gene>
    <name evidence="2" type="ORF">SAMN05421737_10339</name>
</gene>
<dbReference type="OrthoDB" id="9794863at2"/>
<accession>A0A1G6H7S6</accession>
<dbReference type="AlphaFoldDB" id="A0A1G6H7S6"/>
<dbReference type="GO" id="GO:0005840">
    <property type="term" value="C:ribosome"/>
    <property type="evidence" value="ECO:0007669"/>
    <property type="project" value="UniProtKB-KW"/>
</dbReference>
<dbReference type="SUPFAM" id="SSF55315">
    <property type="entry name" value="L30e-like"/>
    <property type="match status" value="1"/>
</dbReference>
<protein>
    <submittedName>
        <fullName evidence="2">LSU ribosomal protein L7AE</fullName>
    </submittedName>
</protein>
<keyword evidence="2" id="KW-0689">Ribosomal protein</keyword>
<dbReference type="STRING" id="1464122.SAMN05421737_10339"/>